<feature type="compositionally biased region" description="Low complexity" evidence="1">
    <location>
        <begin position="35"/>
        <end position="44"/>
    </location>
</feature>
<feature type="region of interest" description="Disordered" evidence="1">
    <location>
        <begin position="1"/>
        <end position="44"/>
    </location>
</feature>
<feature type="compositionally biased region" description="Basic and acidic residues" evidence="1">
    <location>
        <begin position="10"/>
        <end position="22"/>
    </location>
</feature>
<organism evidence="2 3">
    <name type="scientific">Lentinus brumalis</name>
    <dbReference type="NCBI Taxonomy" id="2498619"/>
    <lineage>
        <taxon>Eukaryota</taxon>
        <taxon>Fungi</taxon>
        <taxon>Dikarya</taxon>
        <taxon>Basidiomycota</taxon>
        <taxon>Agaricomycotina</taxon>
        <taxon>Agaricomycetes</taxon>
        <taxon>Polyporales</taxon>
        <taxon>Polyporaceae</taxon>
        <taxon>Lentinus</taxon>
    </lineage>
</organism>
<dbReference type="EMBL" id="KZ857510">
    <property type="protein sequence ID" value="RDX41508.1"/>
    <property type="molecule type" value="Genomic_DNA"/>
</dbReference>
<proteinExistence type="predicted"/>
<accession>A0A371CMJ3</accession>
<name>A0A371CMJ3_9APHY</name>
<keyword evidence="3" id="KW-1185">Reference proteome</keyword>
<gene>
    <name evidence="2" type="ORF">OH76DRAFT_1561549</name>
</gene>
<evidence type="ECO:0000313" key="3">
    <source>
        <dbReference type="Proteomes" id="UP000256964"/>
    </source>
</evidence>
<sequence>MSLFIQHPISDARSEPVPERKPNSSQSRPPPPPTTSSTTASPAAAPYEYSPGCMSDGTMSANHWAVQLFVKRIGHAVEEAEAEHAAQPENAPWHVMTGHRVSWWRAEKAGILQAGDGWMACRTHVEHLLADLGPGEWSLDIVKAIFVLGALSALPFPGYAAFWAFWGMNSAVPTADLVNEVVTRPRQASADPTHRRAEPKPALITEPRNVSWIDKDYGMWAVRGYRDGWLPMVPHPNERRAKTQGADGDAGIMCGRTRAREPSGLLDAGAPFGNRQA</sequence>
<evidence type="ECO:0000313" key="2">
    <source>
        <dbReference type="EMBL" id="RDX41508.1"/>
    </source>
</evidence>
<protein>
    <submittedName>
        <fullName evidence="2">Uncharacterized protein</fullName>
    </submittedName>
</protein>
<dbReference type="STRING" id="139420.A0A371CMJ3"/>
<evidence type="ECO:0000256" key="1">
    <source>
        <dbReference type="SAM" id="MobiDB-lite"/>
    </source>
</evidence>
<dbReference type="Proteomes" id="UP000256964">
    <property type="component" value="Unassembled WGS sequence"/>
</dbReference>
<dbReference type="OrthoDB" id="2753077at2759"/>
<reference evidence="2 3" key="1">
    <citation type="journal article" date="2018" name="Biotechnol. Biofuels">
        <title>Integrative visual omics of the white-rot fungus Polyporus brumalis exposes the biotechnological potential of its oxidative enzymes for delignifying raw plant biomass.</title>
        <authorList>
            <person name="Miyauchi S."/>
            <person name="Rancon A."/>
            <person name="Drula E."/>
            <person name="Hage H."/>
            <person name="Chaduli D."/>
            <person name="Favel A."/>
            <person name="Grisel S."/>
            <person name="Henrissat B."/>
            <person name="Herpoel-Gimbert I."/>
            <person name="Ruiz-Duenas F.J."/>
            <person name="Chevret D."/>
            <person name="Hainaut M."/>
            <person name="Lin J."/>
            <person name="Wang M."/>
            <person name="Pangilinan J."/>
            <person name="Lipzen A."/>
            <person name="Lesage-Meessen L."/>
            <person name="Navarro D."/>
            <person name="Riley R."/>
            <person name="Grigoriev I.V."/>
            <person name="Zhou S."/>
            <person name="Raouche S."/>
            <person name="Rosso M.N."/>
        </authorList>
    </citation>
    <scope>NUCLEOTIDE SEQUENCE [LARGE SCALE GENOMIC DNA]</scope>
    <source>
        <strain evidence="2 3">BRFM 1820</strain>
    </source>
</reference>
<dbReference type="AlphaFoldDB" id="A0A371CMJ3"/>